<dbReference type="InterPro" id="IPR003746">
    <property type="entry name" value="DUF167"/>
</dbReference>
<sequence>MRVRVVVAPRAKKAEIIELQNGCLKVKLTSPPIKNRANRELIELLSHYYQVRKSTIRIIRGVHSREKLIEIDT</sequence>
<evidence type="ECO:0000313" key="4">
    <source>
        <dbReference type="Proteomes" id="UP000051012"/>
    </source>
</evidence>
<name>A0A0S7YH68_UNCT6</name>
<dbReference type="AlphaFoldDB" id="A0A0S7YH68"/>
<dbReference type="Proteomes" id="UP000051012">
    <property type="component" value="Unassembled WGS sequence"/>
</dbReference>
<evidence type="ECO:0000256" key="2">
    <source>
        <dbReference type="HAMAP-Rule" id="MF_00634"/>
    </source>
</evidence>
<proteinExistence type="inferred from homology"/>
<dbReference type="SUPFAM" id="SSF69786">
    <property type="entry name" value="YggU-like"/>
    <property type="match status" value="1"/>
</dbReference>
<dbReference type="SMART" id="SM01152">
    <property type="entry name" value="DUF167"/>
    <property type="match status" value="1"/>
</dbReference>
<protein>
    <recommendedName>
        <fullName evidence="2">UPF0235 protein AMJ52_01970</fullName>
    </recommendedName>
</protein>
<dbReference type="HAMAP" id="MF_00634">
    <property type="entry name" value="UPF0235"/>
    <property type="match status" value="1"/>
</dbReference>
<dbReference type="EMBL" id="LJNI01000016">
    <property type="protein sequence ID" value="KPJ74077.1"/>
    <property type="molecule type" value="Genomic_DNA"/>
</dbReference>
<evidence type="ECO:0000313" key="3">
    <source>
        <dbReference type="EMBL" id="KPJ74077.1"/>
    </source>
</evidence>
<dbReference type="Pfam" id="PF02594">
    <property type="entry name" value="DUF167"/>
    <property type="match status" value="1"/>
</dbReference>
<gene>
    <name evidence="3" type="ORF">AMJ52_01970</name>
</gene>
<dbReference type="PANTHER" id="PTHR13420:SF7">
    <property type="entry name" value="UPF0235 PROTEIN C15ORF40"/>
    <property type="match status" value="1"/>
</dbReference>
<accession>A0A0S7YH68</accession>
<dbReference type="InterPro" id="IPR036591">
    <property type="entry name" value="YggU-like_sf"/>
</dbReference>
<dbReference type="NCBIfam" id="TIGR00251">
    <property type="entry name" value="DUF167 family protein"/>
    <property type="match status" value="1"/>
</dbReference>
<comment type="caution">
    <text evidence="3">The sequence shown here is derived from an EMBL/GenBank/DDBJ whole genome shotgun (WGS) entry which is preliminary data.</text>
</comment>
<reference evidence="3 4" key="1">
    <citation type="journal article" date="2015" name="Microbiome">
        <title>Genomic resolution of linkages in carbon, nitrogen, and sulfur cycling among widespread estuary sediment bacteria.</title>
        <authorList>
            <person name="Baker B.J."/>
            <person name="Lazar C.S."/>
            <person name="Teske A.P."/>
            <person name="Dick G.J."/>
        </authorList>
    </citation>
    <scope>NUCLEOTIDE SEQUENCE [LARGE SCALE GENOMIC DNA]</scope>
    <source>
        <strain evidence="3">DG_78</strain>
    </source>
</reference>
<dbReference type="Gene3D" id="3.30.1200.10">
    <property type="entry name" value="YggU-like"/>
    <property type="match status" value="1"/>
</dbReference>
<dbReference type="PANTHER" id="PTHR13420">
    <property type="entry name" value="UPF0235 PROTEIN C15ORF40"/>
    <property type="match status" value="1"/>
</dbReference>
<evidence type="ECO:0000256" key="1">
    <source>
        <dbReference type="ARBA" id="ARBA00010364"/>
    </source>
</evidence>
<organism evidence="3 4">
    <name type="scientific">candidate division TA06 bacterium DG_78</name>
    <dbReference type="NCBI Taxonomy" id="1703772"/>
    <lineage>
        <taxon>Bacteria</taxon>
        <taxon>Bacteria division TA06</taxon>
    </lineage>
</organism>
<comment type="similarity">
    <text evidence="1 2">Belongs to the UPF0235 family.</text>
</comment>
<dbReference type="GO" id="GO:0005737">
    <property type="term" value="C:cytoplasm"/>
    <property type="evidence" value="ECO:0007669"/>
    <property type="project" value="TreeGrafter"/>
</dbReference>